<keyword evidence="2 5" id="KW-0812">Transmembrane</keyword>
<organism evidence="7 8">
    <name type="scientific">Saccharothrix carnea</name>
    <dbReference type="NCBI Taxonomy" id="1280637"/>
    <lineage>
        <taxon>Bacteria</taxon>
        <taxon>Bacillati</taxon>
        <taxon>Actinomycetota</taxon>
        <taxon>Actinomycetes</taxon>
        <taxon>Pseudonocardiales</taxon>
        <taxon>Pseudonocardiaceae</taxon>
        <taxon>Saccharothrix</taxon>
    </lineage>
</organism>
<evidence type="ECO:0000256" key="1">
    <source>
        <dbReference type="ARBA" id="ARBA00004141"/>
    </source>
</evidence>
<dbReference type="OrthoDB" id="4239003at2"/>
<dbReference type="InterPro" id="IPR051784">
    <property type="entry name" value="Nod_factor_ABC_transporter"/>
</dbReference>
<feature type="transmembrane region" description="Helical" evidence="5">
    <location>
        <begin position="27"/>
        <end position="46"/>
    </location>
</feature>
<evidence type="ECO:0000256" key="2">
    <source>
        <dbReference type="ARBA" id="ARBA00022692"/>
    </source>
</evidence>
<reference evidence="7 8" key="1">
    <citation type="submission" date="2018-03" db="EMBL/GenBank/DDBJ databases">
        <title>Genomic Encyclopedia of Type Strains, Phase III (KMG-III): the genomes of soil and plant-associated and newly described type strains.</title>
        <authorList>
            <person name="Whitman W."/>
        </authorList>
    </citation>
    <scope>NUCLEOTIDE SEQUENCE [LARGE SCALE GENOMIC DNA]</scope>
    <source>
        <strain evidence="7 8">CGMCC 4.7097</strain>
    </source>
</reference>
<dbReference type="EMBL" id="PYAX01000001">
    <property type="protein sequence ID" value="PSL58622.1"/>
    <property type="molecule type" value="Genomic_DNA"/>
</dbReference>
<gene>
    <name evidence="7" type="ORF">B0I31_101843</name>
</gene>
<dbReference type="Proteomes" id="UP000241118">
    <property type="component" value="Unassembled WGS sequence"/>
</dbReference>
<evidence type="ECO:0000313" key="8">
    <source>
        <dbReference type="Proteomes" id="UP000241118"/>
    </source>
</evidence>
<dbReference type="GO" id="GO:0016020">
    <property type="term" value="C:membrane"/>
    <property type="evidence" value="ECO:0007669"/>
    <property type="project" value="UniProtKB-SubCell"/>
</dbReference>
<name>A0A2P8IJG2_SACCR</name>
<evidence type="ECO:0000256" key="4">
    <source>
        <dbReference type="ARBA" id="ARBA00023136"/>
    </source>
</evidence>
<evidence type="ECO:0000313" key="7">
    <source>
        <dbReference type="EMBL" id="PSL58622.1"/>
    </source>
</evidence>
<comment type="caution">
    <text evidence="7">The sequence shown here is derived from an EMBL/GenBank/DDBJ whole genome shotgun (WGS) entry which is preliminary data.</text>
</comment>
<feature type="transmembrane region" description="Helical" evidence="5">
    <location>
        <begin position="142"/>
        <end position="165"/>
    </location>
</feature>
<dbReference type="PANTHER" id="PTHR43229">
    <property type="entry name" value="NODULATION PROTEIN J"/>
    <property type="match status" value="1"/>
</dbReference>
<comment type="subcellular location">
    <subcellularLocation>
        <location evidence="1">Membrane</location>
        <topology evidence="1">Multi-pass membrane protein</topology>
    </subcellularLocation>
</comment>
<protein>
    <submittedName>
        <fullName evidence="7">ABC-2 type transport system permease protein</fullName>
    </submittedName>
</protein>
<feature type="transmembrane region" description="Helical" evidence="5">
    <location>
        <begin position="110"/>
        <end position="130"/>
    </location>
</feature>
<dbReference type="RefSeq" id="WP_106613885.1">
    <property type="nucleotide sequence ID" value="NZ_PYAX01000001.1"/>
</dbReference>
<dbReference type="InterPro" id="IPR013525">
    <property type="entry name" value="ABC2_TM"/>
</dbReference>
<evidence type="ECO:0000256" key="3">
    <source>
        <dbReference type="ARBA" id="ARBA00022989"/>
    </source>
</evidence>
<dbReference type="Pfam" id="PF01061">
    <property type="entry name" value="ABC2_membrane"/>
    <property type="match status" value="1"/>
</dbReference>
<feature type="transmembrane region" description="Helical" evidence="5">
    <location>
        <begin position="58"/>
        <end position="80"/>
    </location>
</feature>
<evidence type="ECO:0000259" key="6">
    <source>
        <dbReference type="Pfam" id="PF01061"/>
    </source>
</evidence>
<evidence type="ECO:0000256" key="5">
    <source>
        <dbReference type="SAM" id="Phobius"/>
    </source>
</evidence>
<accession>A0A2P8IJG2</accession>
<dbReference type="PANTHER" id="PTHR43229:SF2">
    <property type="entry name" value="NODULATION PROTEIN J"/>
    <property type="match status" value="1"/>
</dbReference>
<keyword evidence="4 5" id="KW-0472">Membrane</keyword>
<dbReference type="GO" id="GO:0140359">
    <property type="term" value="F:ABC-type transporter activity"/>
    <property type="evidence" value="ECO:0007669"/>
    <property type="project" value="InterPro"/>
</dbReference>
<proteinExistence type="predicted"/>
<keyword evidence="3 5" id="KW-1133">Transmembrane helix</keyword>
<feature type="transmembrane region" description="Helical" evidence="5">
    <location>
        <begin position="171"/>
        <end position="189"/>
    </location>
</feature>
<feature type="transmembrane region" description="Helical" evidence="5">
    <location>
        <begin position="229"/>
        <end position="247"/>
    </location>
</feature>
<sequence length="264" mass="28580">MRDQLRVLKHGLIASWTMYSAYQTWRLWTFTWLSRLLIQACFYALIGRMLGSQQQVDYLLIGNVVAVMAIDATVVILISVGERQSGTLALMVAAPSTHLTVYLGKGLVNLGSGVAASTTAFLVLPPLFGVRLPWPEAALVPLMILVVGVSCYCYGTCVASFVLGFPSARWLALNVSYLVLMTFCGVNVPTSFWPDWLRAITSVLPMTHGLAAIRAFIAEAPASTVLGQLALEVCVGAGWLAVAAMSFTRMVRRGRRDGSIEFGG</sequence>
<feature type="domain" description="ABC-2 type transporter transmembrane" evidence="6">
    <location>
        <begin position="20"/>
        <end position="215"/>
    </location>
</feature>
<keyword evidence="8" id="KW-1185">Reference proteome</keyword>
<dbReference type="AlphaFoldDB" id="A0A2P8IJG2"/>